<evidence type="ECO:0000256" key="7">
    <source>
        <dbReference type="ARBA" id="ARBA00023136"/>
    </source>
</evidence>
<proteinExistence type="inferred from homology"/>
<feature type="transmembrane region" description="Helical" evidence="9">
    <location>
        <begin position="71"/>
        <end position="93"/>
    </location>
</feature>
<feature type="transmembrane region" description="Helical" evidence="9">
    <location>
        <begin position="302"/>
        <end position="326"/>
    </location>
</feature>
<evidence type="ECO:0000256" key="2">
    <source>
        <dbReference type="ARBA" id="ARBA00008566"/>
    </source>
</evidence>
<feature type="region of interest" description="Disordered" evidence="8">
    <location>
        <begin position="1"/>
        <end position="28"/>
    </location>
</feature>
<dbReference type="EMBL" id="JAVFHQ010000007">
    <property type="protein sequence ID" value="KAK4548671.1"/>
    <property type="molecule type" value="Genomic_DNA"/>
</dbReference>
<organism evidence="10 11">
    <name type="scientific">Oleoguttula mirabilis</name>
    <dbReference type="NCBI Taxonomy" id="1507867"/>
    <lineage>
        <taxon>Eukaryota</taxon>
        <taxon>Fungi</taxon>
        <taxon>Dikarya</taxon>
        <taxon>Ascomycota</taxon>
        <taxon>Pezizomycotina</taxon>
        <taxon>Dothideomycetes</taxon>
        <taxon>Dothideomycetidae</taxon>
        <taxon>Mycosphaerellales</taxon>
        <taxon>Teratosphaeriaceae</taxon>
        <taxon>Oleoguttula</taxon>
    </lineage>
</organism>
<keyword evidence="5 9" id="KW-0812">Transmembrane</keyword>
<dbReference type="GO" id="GO:0000319">
    <property type="term" value="F:sulfite transmembrane transporter activity"/>
    <property type="evidence" value="ECO:0007669"/>
    <property type="project" value="TreeGrafter"/>
</dbReference>
<dbReference type="AlphaFoldDB" id="A0AAV9JUK3"/>
<dbReference type="PANTHER" id="PTHR31686">
    <property type="match status" value="1"/>
</dbReference>
<dbReference type="InterPro" id="IPR038665">
    <property type="entry name" value="Voltage-dep_anion_channel_sf"/>
</dbReference>
<evidence type="ECO:0000256" key="3">
    <source>
        <dbReference type="ARBA" id="ARBA00022448"/>
    </source>
</evidence>
<dbReference type="InterPro" id="IPR051629">
    <property type="entry name" value="Sulfite_efflux_TDT"/>
</dbReference>
<dbReference type="CDD" id="cd09299">
    <property type="entry name" value="TDT"/>
    <property type="match status" value="1"/>
</dbReference>
<evidence type="ECO:0000256" key="1">
    <source>
        <dbReference type="ARBA" id="ARBA00004651"/>
    </source>
</evidence>
<evidence type="ECO:0000256" key="8">
    <source>
        <dbReference type="SAM" id="MobiDB-lite"/>
    </source>
</evidence>
<feature type="transmembrane region" description="Helical" evidence="9">
    <location>
        <begin position="113"/>
        <end position="132"/>
    </location>
</feature>
<feature type="transmembrane region" description="Helical" evidence="9">
    <location>
        <begin position="144"/>
        <end position="171"/>
    </location>
</feature>
<dbReference type="InterPro" id="IPR004695">
    <property type="entry name" value="SLAC1/Mae1/Ssu1/TehA"/>
</dbReference>
<keyword evidence="7 9" id="KW-0472">Membrane</keyword>
<feature type="transmembrane region" description="Helical" evidence="9">
    <location>
        <begin position="365"/>
        <end position="387"/>
    </location>
</feature>
<dbReference type="Pfam" id="PF03595">
    <property type="entry name" value="SLAC1"/>
    <property type="match status" value="1"/>
</dbReference>
<evidence type="ECO:0008006" key="12">
    <source>
        <dbReference type="Google" id="ProtNLM"/>
    </source>
</evidence>
<keyword evidence="4" id="KW-1003">Cell membrane</keyword>
<accession>A0AAV9JUK3</accession>
<evidence type="ECO:0000313" key="11">
    <source>
        <dbReference type="Proteomes" id="UP001324427"/>
    </source>
</evidence>
<name>A0AAV9JUK3_9PEZI</name>
<keyword evidence="3" id="KW-0813">Transport</keyword>
<evidence type="ECO:0000256" key="4">
    <source>
        <dbReference type="ARBA" id="ARBA00022475"/>
    </source>
</evidence>
<comment type="similarity">
    <text evidence="2">Belongs to the tellurite-resistance/dicarboxylate transporter (TDT) family.</text>
</comment>
<feature type="transmembrane region" description="Helical" evidence="9">
    <location>
        <begin position="338"/>
        <end position="359"/>
    </location>
</feature>
<evidence type="ECO:0000313" key="10">
    <source>
        <dbReference type="EMBL" id="KAK4548671.1"/>
    </source>
</evidence>
<dbReference type="GO" id="GO:0005886">
    <property type="term" value="C:plasma membrane"/>
    <property type="evidence" value="ECO:0007669"/>
    <property type="project" value="UniProtKB-SubCell"/>
</dbReference>
<comment type="caution">
    <text evidence="10">The sequence shown here is derived from an EMBL/GenBank/DDBJ whole genome shotgun (WGS) entry which is preliminary data.</text>
</comment>
<feature type="transmembrane region" description="Helical" evidence="9">
    <location>
        <begin position="183"/>
        <end position="203"/>
    </location>
</feature>
<comment type="subcellular location">
    <subcellularLocation>
        <location evidence="1">Cell membrane</location>
        <topology evidence="1">Multi-pass membrane protein</topology>
    </subcellularLocation>
</comment>
<evidence type="ECO:0000256" key="6">
    <source>
        <dbReference type="ARBA" id="ARBA00022989"/>
    </source>
</evidence>
<evidence type="ECO:0000256" key="5">
    <source>
        <dbReference type="ARBA" id="ARBA00022692"/>
    </source>
</evidence>
<feature type="transmembrane region" description="Helical" evidence="9">
    <location>
        <begin position="41"/>
        <end position="59"/>
    </location>
</feature>
<protein>
    <recommendedName>
        <fullName evidence="12">C4-dicarboxylate transporter/malic acid transport protein</fullName>
    </recommendedName>
</protein>
<sequence length="420" mass="45913">MQDGREGQRNLEDGQRNGHQDGNHSKSEGHRSRVSVIIEDFTFLWFTLSMNTGILSIIMHELPYQFNGLGILSTIMFVFNIVLFAAMFTVLMLRCILYPRAIVKACSTNLTELVMMGAVPIAWFTIVAQVGLTASTATWGGHAWFLVAYVMWWVGTFVMCIVAITVIVVIAKTDIVNVESLNPSMVIPFVGTATDAVVGAILINYSHGVTARLAIPVIIVSYILAGIGFFAAGIIYAAYFIRLINHGLPPPPQTPGLVLLVGPCGQSAAAAQLLGTAASTYFGQYAKGTFLQASAGSTLRVVGVLLGLMFVGLGLLFAAFSIYIIVEAAVKRQHQYSLMWWSTIFPMATVNTAFIAFATDMDSPTFRVLSTIFLICLLIDYFLNWAFTLRDVFLGKLLNGKRSQRPANNNGNGDEREKEH</sequence>
<evidence type="ECO:0000256" key="9">
    <source>
        <dbReference type="SAM" id="Phobius"/>
    </source>
</evidence>
<dbReference type="PANTHER" id="PTHR31686:SF3">
    <property type="entry name" value="ACID TRANSPORT PROTEIN, PUTATIVE (AFU_ORTHOLOGUE AFUA_4G09410)-RELATED"/>
    <property type="match status" value="1"/>
</dbReference>
<gene>
    <name evidence="10" type="ORF">LTR36_009582</name>
</gene>
<dbReference type="Proteomes" id="UP001324427">
    <property type="component" value="Unassembled WGS sequence"/>
</dbReference>
<feature type="transmembrane region" description="Helical" evidence="9">
    <location>
        <begin position="215"/>
        <end position="244"/>
    </location>
</feature>
<reference evidence="10 11" key="1">
    <citation type="submission" date="2021-11" db="EMBL/GenBank/DDBJ databases">
        <title>Black yeast isolated from Biological Soil Crust.</title>
        <authorList>
            <person name="Kurbessoian T."/>
        </authorList>
    </citation>
    <scope>NUCLEOTIDE SEQUENCE [LARGE SCALE GENOMIC DNA]</scope>
    <source>
        <strain evidence="10 11">CCFEE 5522</strain>
    </source>
</reference>
<dbReference type="Gene3D" id="1.50.10.150">
    <property type="entry name" value="Voltage-dependent anion channel"/>
    <property type="match status" value="1"/>
</dbReference>
<keyword evidence="11" id="KW-1185">Reference proteome</keyword>
<keyword evidence="6 9" id="KW-1133">Transmembrane helix</keyword>